<organism evidence="2 3">
    <name type="scientific">Psychroflexus salis</name>
    <dbReference type="NCBI Taxonomy" id="1526574"/>
    <lineage>
        <taxon>Bacteria</taxon>
        <taxon>Pseudomonadati</taxon>
        <taxon>Bacteroidota</taxon>
        <taxon>Flavobacteriia</taxon>
        <taxon>Flavobacteriales</taxon>
        <taxon>Flavobacteriaceae</taxon>
        <taxon>Psychroflexus</taxon>
    </lineage>
</organism>
<proteinExistence type="predicted"/>
<dbReference type="Pfam" id="PF00887">
    <property type="entry name" value="ACBP"/>
    <property type="match status" value="1"/>
</dbReference>
<dbReference type="InterPro" id="IPR035984">
    <property type="entry name" value="Acyl-CoA-binding_sf"/>
</dbReference>
<protein>
    <recommendedName>
        <fullName evidence="1">ACB domain-containing protein</fullName>
    </recommendedName>
</protein>
<dbReference type="AlphaFoldDB" id="A0A917E6Q1"/>
<evidence type="ECO:0000259" key="1">
    <source>
        <dbReference type="PROSITE" id="PS51228"/>
    </source>
</evidence>
<feature type="domain" description="ACB" evidence="1">
    <location>
        <begin position="11"/>
        <end position="98"/>
    </location>
</feature>
<accession>A0A917E6Q1</accession>
<dbReference type="GO" id="GO:0000062">
    <property type="term" value="F:fatty-acyl-CoA binding"/>
    <property type="evidence" value="ECO:0007669"/>
    <property type="project" value="InterPro"/>
</dbReference>
<dbReference type="PROSITE" id="PS51228">
    <property type="entry name" value="ACB_2"/>
    <property type="match status" value="1"/>
</dbReference>
<dbReference type="Gene3D" id="1.20.80.10">
    <property type="match status" value="1"/>
</dbReference>
<comment type="caution">
    <text evidence="2">The sequence shown here is derived from an EMBL/GenBank/DDBJ whole genome shotgun (WGS) entry which is preliminary data.</text>
</comment>
<dbReference type="InterPro" id="IPR000582">
    <property type="entry name" value="Acyl-CoA-binding_protein"/>
</dbReference>
<evidence type="ECO:0000313" key="3">
    <source>
        <dbReference type="Proteomes" id="UP000599688"/>
    </source>
</evidence>
<dbReference type="EMBL" id="BMGL01000004">
    <property type="protein sequence ID" value="GGE09630.1"/>
    <property type="molecule type" value="Genomic_DNA"/>
</dbReference>
<dbReference type="Proteomes" id="UP000599688">
    <property type="component" value="Unassembled WGS sequence"/>
</dbReference>
<sequence>MNYTDLTDQKLEEAFFEAYKKVGETQKKFPQDILLHFYSYYKQATNDNRLQVYHQPESGEELVNAFKANALFQIKTMSQREAKIKYIQLAKQQLNGEF</sequence>
<keyword evidence="3" id="KW-1185">Reference proteome</keyword>
<dbReference type="InterPro" id="IPR014352">
    <property type="entry name" value="FERM/acyl-CoA-bd_prot_sf"/>
</dbReference>
<name>A0A917E6Q1_9FLAO</name>
<dbReference type="SUPFAM" id="SSF47027">
    <property type="entry name" value="Acyl-CoA binding protein"/>
    <property type="match status" value="1"/>
</dbReference>
<reference evidence="2 3" key="1">
    <citation type="journal article" date="2014" name="Int. J. Syst. Evol. Microbiol.">
        <title>Complete genome sequence of Corynebacterium casei LMG S-19264T (=DSM 44701T), isolated from a smear-ripened cheese.</title>
        <authorList>
            <consortium name="US DOE Joint Genome Institute (JGI-PGF)"/>
            <person name="Walter F."/>
            <person name="Albersmeier A."/>
            <person name="Kalinowski J."/>
            <person name="Ruckert C."/>
        </authorList>
    </citation>
    <scope>NUCLEOTIDE SEQUENCE [LARGE SCALE GENOMIC DNA]</scope>
    <source>
        <strain evidence="2 3">CGMCC 1.12925</strain>
    </source>
</reference>
<gene>
    <name evidence="2" type="ORF">GCM10010831_08940</name>
</gene>
<dbReference type="RefSeq" id="WP_188405608.1">
    <property type="nucleotide sequence ID" value="NZ_BMGL01000004.1"/>
</dbReference>
<evidence type="ECO:0000313" key="2">
    <source>
        <dbReference type="EMBL" id="GGE09630.1"/>
    </source>
</evidence>